<reference evidence="7 8" key="1">
    <citation type="submission" date="2024-10" db="EMBL/GenBank/DDBJ databases">
        <title>The Natural Products Discovery Center: Release of the First 8490 Sequenced Strains for Exploring Actinobacteria Biosynthetic Diversity.</title>
        <authorList>
            <person name="Kalkreuter E."/>
            <person name="Kautsar S.A."/>
            <person name="Yang D."/>
            <person name="Bader C.D."/>
            <person name="Teijaro C.N."/>
            <person name="Fluegel L."/>
            <person name="Davis C.M."/>
            <person name="Simpson J.R."/>
            <person name="Lauterbach L."/>
            <person name="Steele A.D."/>
            <person name="Gui C."/>
            <person name="Meng S."/>
            <person name="Li G."/>
            <person name="Viehrig K."/>
            <person name="Ye F."/>
            <person name="Su P."/>
            <person name="Kiefer A.F."/>
            <person name="Nichols A."/>
            <person name="Cepeda A.J."/>
            <person name="Yan W."/>
            <person name="Fan B."/>
            <person name="Jiang Y."/>
            <person name="Adhikari A."/>
            <person name="Zheng C.-J."/>
            <person name="Schuster L."/>
            <person name="Cowan T.M."/>
            <person name="Smanski M.J."/>
            <person name="Chevrette M.G."/>
            <person name="De Carvalho L.P.S."/>
            <person name="Shen B."/>
        </authorList>
    </citation>
    <scope>NUCLEOTIDE SEQUENCE [LARGE SCALE GENOMIC DNA]</scope>
    <source>
        <strain evidence="7 8">NPDC019275</strain>
    </source>
</reference>
<accession>A0ABW7X8P8</accession>
<dbReference type="Pfam" id="PF04228">
    <property type="entry name" value="Zn_peptidase"/>
    <property type="match status" value="1"/>
</dbReference>
<organism evidence="7 8">
    <name type="scientific">Nocardia xishanensis</name>
    <dbReference type="NCBI Taxonomy" id="238964"/>
    <lineage>
        <taxon>Bacteria</taxon>
        <taxon>Bacillati</taxon>
        <taxon>Actinomycetota</taxon>
        <taxon>Actinomycetes</taxon>
        <taxon>Mycobacteriales</taxon>
        <taxon>Nocardiaceae</taxon>
        <taxon>Nocardia</taxon>
    </lineage>
</organism>
<evidence type="ECO:0000256" key="6">
    <source>
        <dbReference type="SAM" id="Phobius"/>
    </source>
</evidence>
<feature type="region of interest" description="Disordered" evidence="5">
    <location>
        <begin position="351"/>
        <end position="371"/>
    </location>
</feature>
<feature type="region of interest" description="Disordered" evidence="5">
    <location>
        <begin position="1"/>
        <end position="25"/>
    </location>
</feature>
<feature type="transmembrane region" description="Helical" evidence="6">
    <location>
        <begin position="74"/>
        <end position="98"/>
    </location>
</feature>
<feature type="region of interest" description="Disordered" evidence="5">
    <location>
        <begin position="97"/>
        <end position="166"/>
    </location>
</feature>
<feature type="compositionally biased region" description="Pro residues" evidence="5">
    <location>
        <begin position="13"/>
        <end position="25"/>
    </location>
</feature>
<evidence type="ECO:0000256" key="2">
    <source>
        <dbReference type="ARBA" id="ARBA00022692"/>
    </source>
</evidence>
<proteinExistence type="predicted"/>
<evidence type="ECO:0000256" key="4">
    <source>
        <dbReference type="ARBA" id="ARBA00023136"/>
    </source>
</evidence>
<comment type="caution">
    <text evidence="7">The sequence shown here is derived from an EMBL/GenBank/DDBJ whole genome shotgun (WGS) entry which is preliminary data.</text>
</comment>
<protein>
    <submittedName>
        <fullName evidence="7">Neutral zinc metallopeptidase</fullName>
    </submittedName>
</protein>
<name>A0ABW7X8P8_9NOCA</name>
<dbReference type="Proteomes" id="UP001611415">
    <property type="component" value="Unassembled WGS sequence"/>
</dbReference>
<evidence type="ECO:0000256" key="1">
    <source>
        <dbReference type="ARBA" id="ARBA00004167"/>
    </source>
</evidence>
<evidence type="ECO:0000313" key="7">
    <source>
        <dbReference type="EMBL" id="MFI2477384.1"/>
    </source>
</evidence>
<feature type="compositionally biased region" description="Low complexity" evidence="5">
    <location>
        <begin position="108"/>
        <end position="148"/>
    </location>
</feature>
<dbReference type="PANTHER" id="PTHR30168">
    <property type="entry name" value="PUTATIVE MEMBRANE PROTEIN YPFJ"/>
    <property type="match status" value="1"/>
</dbReference>
<sequence>MTTPPYGYGHQPHYPPPYGPPSGYAPPPGYPHPGYPYHGHAPAPYGPPPGYAVPTYGPPGYGHPYPPPRRGGGAGAVLGVLGIFLMVGALVAAAVAVASSENENNRRTTAYTPSYTYTPTIPSPSAATTTSAAPTTASARQTTAASSPVRTTSAAPTRPAGPQPVAKLGDHPLFTHAETGLNNIQCTFSRWAPNVAAAQAFFQSASTCLGQMWKALLDYENLPFSPPNISVPARGVDAVSPCTSSGGNYAAFYCSMNNTIYMPLDKIQTNLYGDNWVIYLTVFAHEYGHHVQAITGISKRTHEERYNAGPRSARGLELSRRMELGAQCFGGMFIGSSAYVGSVSGAQGENTVRDNYTRGDNPGDARDHGSKQNYGAWYEHGYRNNRVQKCNSWVASADAVS</sequence>
<evidence type="ECO:0000313" key="8">
    <source>
        <dbReference type="Proteomes" id="UP001611415"/>
    </source>
</evidence>
<feature type="compositionally biased region" description="Low complexity" evidence="5">
    <location>
        <begin position="1"/>
        <end position="12"/>
    </location>
</feature>
<keyword evidence="4 6" id="KW-0472">Membrane</keyword>
<dbReference type="InterPro" id="IPR007343">
    <property type="entry name" value="Uncharacterised_pept_Zn_put"/>
</dbReference>
<dbReference type="RefSeq" id="WP_364820071.1">
    <property type="nucleotide sequence ID" value="NZ_JBFAYM010000004.1"/>
</dbReference>
<keyword evidence="3 6" id="KW-1133">Transmembrane helix</keyword>
<evidence type="ECO:0000256" key="3">
    <source>
        <dbReference type="ARBA" id="ARBA00022989"/>
    </source>
</evidence>
<gene>
    <name evidence="7" type="ORF">ACH49W_28760</name>
</gene>
<keyword evidence="8" id="KW-1185">Reference proteome</keyword>
<feature type="compositionally biased region" description="Basic and acidic residues" evidence="5">
    <location>
        <begin position="351"/>
        <end position="370"/>
    </location>
</feature>
<evidence type="ECO:0000256" key="5">
    <source>
        <dbReference type="SAM" id="MobiDB-lite"/>
    </source>
</evidence>
<comment type="subcellular location">
    <subcellularLocation>
        <location evidence="1">Membrane</location>
        <topology evidence="1">Single-pass membrane protein</topology>
    </subcellularLocation>
</comment>
<keyword evidence="2 6" id="KW-0812">Transmembrane</keyword>
<dbReference type="PANTHER" id="PTHR30168:SF0">
    <property type="entry name" value="INNER MEMBRANE PROTEIN"/>
    <property type="match status" value="1"/>
</dbReference>
<dbReference type="EMBL" id="JBIRYO010000024">
    <property type="protein sequence ID" value="MFI2477384.1"/>
    <property type="molecule type" value="Genomic_DNA"/>
</dbReference>